<feature type="region of interest" description="Disordered" evidence="1">
    <location>
        <begin position="122"/>
        <end position="166"/>
    </location>
</feature>
<dbReference type="EMBL" id="SRKZ01000004">
    <property type="protein sequence ID" value="TGD79331.1"/>
    <property type="molecule type" value="Genomic_DNA"/>
</dbReference>
<feature type="compositionally biased region" description="Basic and acidic residues" evidence="1">
    <location>
        <begin position="153"/>
        <end position="162"/>
    </location>
</feature>
<comment type="caution">
    <text evidence="2">The sequence shown here is derived from an EMBL/GenBank/DDBJ whole genome shotgun (WGS) entry which is preliminary data.</text>
</comment>
<name>A0A4Z0MIJ1_9BACT</name>
<evidence type="ECO:0000256" key="1">
    <source>
        <dbReference type="SAM" id="MobiDB-lite"/>
    </source>
</evidence>
<protein>
    <submittedName>
        <fullName evidence="2">Uncharacterized protein</fullName>
    </submittedName>
</protein>
<dbReference type="RefSeq" id="WP_135531080.1">
    <property type="nucleotide sequence ID" value="NZ_SRKZ01000004.1"/>
</dbReference>
<dbReference type="Proteomes" id="UP000298284">
    <property type="component" value="Unassembled WGS sequence"/>
</dbReference>
<gene>
    <name evidence="2" type="ORF">EU557_13905</name>
</gene>
<proteinExistence type="predicted"/>
<accession>A0A4Z0MIJ1</accession>
<sequence>MEKLQSLAWILIGLAIFVWRLVQKASATTQREKQERRFSKPDSTGKPRPVLPLPATSFEELLKQMQAQNQAETSAAPRETEQTTPAGRPLPREVLPTPQSQERTDIPARSLERPVIHRTLETPAHEARRASTLPRAAARPADPTDYWQRQAARRPEVPRPEQGRSLNELLRNPTDLRNAFILSEILKPKF</sequence>
<organism evidence="2 3">
    <name type="scientific">Hymenobacter wooponensis</name>
    <dbReference type="NCBI Taxonomy" id="1525360"/>
    <lineage>
        <taxon>Bacteria</taxon>
        <taxon>Pseudomonadati</taxon>
        <taxon>Bacteroidota</taxon>
        <taxon>Cytophagia</taxon>
        <taxon>Cytophagales</taxon>
        <taxon>Hymenobacteraceae</taxon>
        <taxon>Hymenobacter</taxon>
    </lineage>
</organism>
<dbReference type="OrthoDB" id="885126at2"/>
<feature type="compositionally biased region" description="Basic and acidic residues" evidence="1">
    <location>
        <begin position="30"/>
        <end position="45"/>
    </location>
</feature>
<evidence type="ECO:0000313" key="2">
    <source>
        <dbReference type="EMBL" id="TGD79331.1"/>
    </source>
</evidence>
<feature type="region of interest" description="Disordered" evidence="1">
    <location>
        <begin position="28"/>
        <end position="52"/>
    </location>
</feature>
<evidence type="ECO:0000313" key="3">
    <source>
        <dbReference type="Proteomes" id="UP000298284"/>
    </source>
</evidence>
<feature type="region of interest" description="Disordered" evidence="1">
    <location>
        <begin position="66"/>
        <end position="104"/>
    </location>
</feature>
<dbReference type="AlphaFoldDB" id="A0A4Z0MIJ1"/>
<reference evidence="2 3" key="1">
    <citation type="submission" date="2019-04" db="EMBL/GenBank/DDBJ databases">
        <authorList>
            <person name="Feng G."/>
            <person name="Zhang J."/>
            <person name="Zhu H."/>
        </authorList>
    </citation>
    <scope>NUCLEOTIDE SEQUENCE [LARGE SCALE GENOMIC DNA]</scope>
    <source>
        <strain evidence="2 3">JCM 19491</strain>
    </source>
</reference>
<keyword evidence="3" id="KW-1185">Reference proteome</keyword>